<evidence type="ECO:0000256" key="6">
    <source>
        <dbReference type="SAM" id="MobiDB-lite"/>
    </source>
</evidence>
<keyword evidence="2" id="KW-1003">Cell membrane</keyword>
<keyword evidence="9" id="KW-1185">Reference proteome</keyword>
<evidence type="ECO:0000256" key="3">
    <source>
        <dbReference type="ARBA" id="ARBA00022692"/>
    </source>
</evidence>
<dbReference type="Pfam" id="PF03631">
    <property type="entry name" value="Virul_fac_BrkB"/>
    <property type="match status" value="1"/>
</dbReference>
<feature type="transmembrane region" description="Helical" evidence="7">
    <location>
        <begin position="229"/>
        <end position="251"/>
    </location>
</feature>
<dbReference type="PIRSF" id="PIRSF035875">
    <property type="entry name" value="RNase_BN"/>
    <property type="match status" value="1"/>
</dbReference>
<feature type="transmembrane region" description="Helical" evidence="7">
    <location>
        <begin position="157"/>
        <end position="177"/>
    </location>
</feature>
<dbReference type="RefSeq" id="WP_275594544.1">
    <property type="nucleotide sequence ID" value="NZ_CP102381.1"/>
</dbReference>
<keyword evidence="4 7" id="KW-1133">Transmembrane helix</keyword>
<feature type="region of interest" description="Disordered" evidence="6">
    <location>
        <begin position="304"/>
        <end position="333"/>
    </location>
</feature>
<dbReference type="PANTHER" id="PTHR30213:SF0">
    <property type="entry name" value="UPF0761 MEMBRANE PROTEIN YIHY"/>
    <property type="match status" value="1"/>
</dbReference>
<keyword evidence="3 7" id="KW-0812">Transmembrane</keyword>
<evidence type="ECO:0000256" key="7">
    <source>
        <dbReference type="SAM" id="Phobius"/>
    </source>
</evidence>
<evidence type="ECO:0000256" key="4">
    <source>
        <dbReference type="ARBA" id="ARBA00022989"/>
    </source>
</evidence>
<keyword evidence="5 7" id="KW-0472">Membrane</keyword>
<evidence type="ECO:0000313" key="9">
    <source>
        <dbReference type="Proteomes" id="UP001222275"/>
    </source>
</evidence>
<evidence type="ECO:0000256" key="5">
    <source>
        <dbReference type="ARBA" id="ARBA00023136"/>
    </source>
</evidence>
<comment type="subcellular location">
    <subcellularLocation>
        <location evidence="1">Cell membrane</location>
        <topology evidence="1">Multi-pass membrane protein</topology>
    </subcellularLocation>
</comment>
<feature type="transmembrane region" description="Helical" evidence="7">
    <location>
        <begin position="197"/>
        <end position="217"/>
    </location>
</feature>
<evidence type="ECO:0000256" key="1">
    <source>
        <dbReference type="ARBA" id="ARBA00004651"/>
    </source>
</evidence>
<organism evidence="8 9">
    <name type="scientific">Thiomicrorhabdus lithotrophica</name>
    <dbReference type="NCBI Taxonomy" id="2949997"/>
    <lineage>
        <taxon>Bacteria</taxon>
        <taxon>Pseudomonadati</taxon>
        <taxon>Pseudomonadota</taxon>
        <taxon>Gammaproteobacteria</taxon>
        <taxon>Thiotrichales</taxon>
        <taxon>Piscirickettsiaceae</taxon>
        <taxon>Thiomicrorhabdus</taxon>
    </lineage>
</organism>
<gene>
    <name evidence="8" type="ORF">NR989_09725</name>
</gene>
<dbReference type="Proteomes" id="UP001222275">
    <property type="component" value="Chromosome"/>
</dbReference>
<feature type="transmembrane region" description="Helical" evidence="7">
    <location>
        <begin position="55"/>
        <end position="82"/>
    </location>
</feature>
<protein>
    <submittedName>
        <fullName evidence="8">YihY family inner membrane protein</fullName>
    </submittedName>
</protein>
<dbReference type="NCBIfam" id="TIGR00765">
    <property type="entry name" value="yihY_not_rbn"/>
    <property type="match status" value="1"/>
</dbReference>
<dbReference type="PANTHER" id="PTHR30213">
    <property type="entry name" value="INNER MEMBRANE PROTEIN YHJD"/>
    <property type="match status" value="1"/>
</dbReference>
<accession>A0ABY8C8J1</accession>
<evidence type="ECO:0000256" key="2">
    <source>
        <dbReference type="ARBA" id="ARBA00022475"/>
    </source>
</evidence>
<evidence type="ECO:0000313" key="8">
    <source>
        <dbReference type="EMBL" id="WEJ62286.1"/>
    </source>
</evidence>
<dbReference type="EMBL" id="CP102381">
    <property type="protein sequence ID" value="WEJ62286.1"/>
    <property type="molecule type" value="Genomic_DNA"/>
</dbReference>
<sequence>MSGAIPLQAKSQTEPKPISQSMTMFNLLKQVSNWHFWKQVFLHFINRQGTDSVAILAYTSLIGVVPMLAVMLGLFSVSSYFASFESLVMEQVVRNLMPNSQPVIEEYLFKFSLQAADLKGPGLVVMLFTTLMLLWKVDQKLNGLWSERLERKWWVSLLHYLGVSLLGPLLLGLSLVASSSLLALPLFVETTPWIDKLTSGMQIVPLILAWLGFTALYKMVPVAKVPFNVALISGLFAMLQLELLKSGFALYVEWFPTYALVYGAFAAVPLFLLWLYLVWFIVIWNGAVVVTLLKSNILQTNSEKSNRAKESKLQKSNSVKKANTAIPVESKSE</sequence>
<proteinExistence type="predicted"/>
<reference evidence="8 9" key="1">
    <citation type="submission" date="2022-06" db="EMBL/GenBank/DDBJ databases">
        <title>Thiomicrohabdus sp. nov, an obligately chemolithoautotrophic, sulfur-oxidizing bacterium isolated from beach of Guanyin Mountain. Amoy.</title>
        <authorList>
            <person name="Zhu H."/>
        </authorList>
    </citation>
    <scope>NUCLEOTIDE SEQUENCE [LARGE SCALE GENOMIC DNA]</scope>
    <source>
        <strain evidence="8 9">XGS-01</strain>
    </source>
</reference>
<dbReference type="InterPro" id="IPR017039">
    <property type="entry name" value="Virul_fac_BrkB"/>
</dbReference>
<feature type="compositionally biased region" description="Basic and acidic residues" evidence="6">
    <location>
        <begin position="304"/>
        <end position="313"/>
    </location>
</feature>
<feature type="transmembrane region" description="Helical" evidence="7">
    <location>
        <begin position="118"/>
        <end position="137"/>
    </location>
</feature>
<name>A0ABY8C8J1_9GAMM</name>